<dbReference type="AlphaFoldDB" id="A0AAV8WPN8"/>
<evidence type="ECO:0000313" key="1">
    <source>
        <dbReference type="EMBL" id="KAJ8928116.1"/>
    </source>
</evidence>
<comment type="caution">
    <text evidence="1">The sequence shown here is derived from an EMBL/GenBank/DDBJ whole genome shotgun (WGS) entry which is preliminary data.</text>
</comment>
<proteinExistence type="predicted"/>
<gene>
    <name evidence="1" type="ORF">NQ314_019342</name>
</gene>
<dbReference type="Proteomes" id="UP001162156">
    <property type="component" value="Unassembled WGS sequence"/>
</dbReference>
<sequence length="184" mass="21532">MTFHNEWIPLSSEQVQEPSLETHRSRYRWRKDGNNKKQYMKSLKPPPLEITTSYPFRFEASSIVPQLTSYSSAFSNYNLHKKFIESNQSPLIGTIEQPKLFSELRHDFDKMNNHRANYEVTELIPAESNINTIISIPDDNMLVLSNEGPTTEEPIKQTYVKVKSTQRPRNPRNRGRVNYRASMK</sequence>
<dbReference type="EMBL" id="JANEYF010005463">
    <property type="protein sequence ID" value="KAJ8928116.1"/>
    <property type="molecule type" value="Genomic_DNA"/>
</dbReference>
<reference evidence="1" key="1">
    <citation type="journal article" date="2023" name="Insect Mol. Biol.">
        <title>Genome sequencing provides insights into the evolution of gene families encoding plant cell wall-degrading enzymes in longhorned beetles.</title>
        <authorList>
            <person name="Shin N.R."/>
            <person name="Okamura Y."/>
            <person name="Kirsch R."/>
            <person name="Pauchet Y."/>
        </authorList>
    </citation>
    <scope>NUCLEOTIDE SEQUENCE</scope>
    <source>
        <strain evidence="1">RBIC_L_NR</strain>
    </source>
</reference>
<accession>A0AAV8WPN8</accession>
<protein>
    <submittedName>
        <fullName evidence="1">Uncharacterized protein</fullName>
    </submittedName>
</protein>
<name>A0AAV8WPN8_9CUCU</name>
<keyword evidence="2" id="KW-1185">Reference proteome</keyword>
<evidence type="ECO:0000313" key="2">
    <source>
        <dbReference type="Proteomes" id="UP001162156"/>
    </source>
</evidence>
<organism evidence="1 2">
    <name type="scientific">Rhamnusium bicolor</name>
    <dbReference type="NCBI Taxonomy" id="1586634"/>
    <lineage>
        <taxon>Eukaryota</taxon>
        <taxon>Metazoa</taxon>
        <taxon>Ecdysozoa</taxon>
        <taxon>Arthropoda</taxon>
        <taxon>Hexapoda</taxon>
        <taxon>Insecta</taxon>
        <taxon>Pterygota</taxon>
        <taxon>Neoptera</taxon>
        <taxon>Endopterygota</taxon>
        <taxon>Coleoptera</taxon>
        <taxon>Polyphaga</taxon>
        <taxon>Cucujiformia</taxon>
        <taxon>Chrysomeloidea</taxon>
        <taxon>Cerambycidae</taxon>
        <taxon>Lepturinae</taxon>
        <taxon>Rhagiini</taxon>
        <taxon>Rhamnusium</taxon>
    </lineage>
</organism>